<dbReference type="EMBL" id="CP042430">
    <property type="protein sequence ID" value="QEC50070.1"/>
    <property type="molecule type" value="Genomic_DNA"/>
</dbReference>
<proteinExistence type="predicted"/>
<gene>
    <name evidence="2" type="ORF">FSW04_22520</name>
</gene>
<accession>A0A5B8UAH9</accession>
<sequence>MGLAELVEGAGLAAVGMAAEEEGFVEDQHAALLQTGAHVLEGATFVGSPTLRTVGEGPADALGHTLVLRAELALACAVMLGLVVVAQAVEGVEAEEAAIARAPLALRSRSAAHGGFRLRRMGTSPDVRASAAGRPPPRPVAV</sequence>
<dbReference type="Proteomes" id="UP000321805">
    <property type="component" value="Chromosome"/>
</dbReference>
<organism evidence="2 3">
    <name type="scientific">Baekduia soli</name>
    <dbReference type="NCBI Taxonomy" id="496014"/>
    <lineage>
        <taxon>Bacteria</taxon>
        <taxon>Bacillati</taxon>
        <taxon>Actinomycetota</taxon>
        <taxon>Thermoleophilia</taxon>
        <taxon>Solirubrobacterales</taxon>
        <taxon>Baekduiaceae</taxon>
        <taxon>Baekduia</taxon>
    </lineage>
</organism>
<feature type="region of interest" description="Disordered" evidence="1">
    <location>
        <begin position="117"/>
        <end position="142"/>
    </location>
</feature>
<name>A0A5B8UAH9_9ACTN</name>
<evidence type="ECO:0000313" key="2">
    <source>
        <dbReference type="EMBL" id="QEC50070.1"/>
    </source>
</evidence>
<protein>
    <submittedName>
        <fullName evidence="2">Uncharacterized protein</fullName>
    </submittedName>
</protein>
<evidence type="ECO:0000313" key="3">
    <source>
        <dbReference type="Proteomes" id="UP000321805"/>
    </source>
</evidence>
<evidence type="ECO:0000256" key="1">
    <source>
        <dbReference type="SAM" id="MobiDB-lite"/>
    </source>
</evidence>
<keyword evidence="3" id="KW-1185">Reference proteome</keyword>
<dbReference type="KEGG" id="bsol:FSW04_22520"/>
<reference evidence="2 3" key="1">
    <citation type="journal article" date="2018" name="J. Microbiol.">
        <title>Baekduia soli gen. nov., sp. nov., a novel bacterium isolated from the soil of Baekdu Mountain and proposal of a novel family name, Baekduiaceae fam. nov.</title>
        <authorList>
            <person name="An D.S."/>
            <person name="Siddiqi M.Z."/>
            <person name="Kim K.H."/>
            <person name="Yu H.S."/>
            <person name="Im W.T."/>
        </authorList>
    </citation>
    <scope>NUCLEOTIDE SEQUENCE [LARGE SCALE GENOMIC DNA]</scope>
    <source>
        <strain evidence="2 3">BR7-21</strain>
    </source>
</reference>
<dbReference type="AlphaFoldDB" id="A0A5B8UAH9"/>
<dbReference type="RefSeq" id="WP_146922433.1">
    <property type="nucleotide sequence ID" value="NZ_CP042430.1"/>
</dbReference>